<evidence type="ECO:0000256" key="3">
    <source>
        <dbReference type="ARBA" id="ARBA00022692"/>
    </source>
</evidence>
<proteinExistence type="inferred from homology"/>
<dbReference type="AlphaFoldDB" id="A0A9Q0KDS3"/>
<evidence type="ECO:0000313" key="8">
    <source>
        <dbReference type="Proteomes" id="UP001141806"/>
    </source>
</evidence>
<dbReference type="OrthoDB" id="1928191at2759"/>
<gene>
    <name evidence="7" type="ORF">NE237_015352</name>
</gene>
<dbReference type="EMBL" id="JAMYWD010000006">
    <property type="protein sequence ID" value="KAJ4968651.1"/>
    <property type="molecule type" value="Genomic_DNA"/>
</dbReference>
<evidence type="ECO:0000256" key="4">
    <source>
        <dbReference type="ARBA" id="ARBA00022989"/>
    </source>
</evidence>
<comment type="caution">
    <text evidence="7">The sequence shown here is derived from an EMBL/GenBank/DDBJ whole genome shotgun (WGS) entry which is preliminary data.</text>
</comment>
<keyword evidence="4 6" id="KW-1133">Transmembrane helix</keyword>
<dbReference type="Pfam" id="PF05078">
    <property type="entry name" value="DUF679"/>
    <property type="match status" value="1"/>
</dbReference>
<keyword evidence="5 6" id="KW-0472">Membrane</keyword>
<name>A0A9Q0KDS3_9MAGN</name>
<feature type="transmembrane region" description="Helical" evidence="6">
    <location>
        <begin position="151"/>
        <end position="169"/>
    </location>
</feature>
<keyword evidence="3 6" id="KW-0812">Transmembrane</keyword>
<accession>A0A9Q0KDS3</accession>
<dbReference type="GO" id="GO:0016020">
    <property type="term" value="C:membrane"/>
    <property type="evidence" value="ECO:0007669"/>
    <property type="project" value="UniProtKB-SubCell"/>
</dbReference>
<evidence type="ECO:0000256" key="6">
    <source>
        <dbReference type="SAM" id="Phobius"/>
    </source>
</evidence>
<dbReference type="PANTHER" id="PTHR31621:SF66">
    <property type="entry name" value="PROTEIN DMP2"/>
    <property type="match status" value="1"/>
</dbReference>
<reference evidence="7" key="1">
    <citation type="journal article" date="2023" name="Plant J.">
        <title>The genome of the king protea, Protea cynaroides.</title>
        <authorList>
            <person name="Chang J."/>
            <person name="Duong T.A."/>
            <person name="Schoeman C."/>
            <person name="Ma X."/>
            <person name="Roodt D."/>
            <person name="Barker N."/>
            <person name="Li Z."/>
            <person name="Van de Peer Y."/>
            <person name="Mizrachi E."/>
        </authorList>
    </citation>
    <scope>NUCLEOTIDE SEQUENCE</scope>
    <source>
        <tissue evidence="7">Young leaves</tissue>
    </source>
</reference>
<evidence type="ECO:0000313" key="7">
    <source>
        <dbReference type="EMBL" id="KAJ4968651.1"/>
    </source>
</evidence>
<comment type="subcellular location">
    <subcellularLocation>
        <location evidence="1">Membrane</location>
        <topology evidence="1">Multi-pass membrane protein</topology>
    </subcellularLocation>
</comment>
<dbReference type="Proteomes" id="UP001141806">
    <property type="component" value="Unassembled WGS sequence"/>
</dbReference>
<sequence>MARDQKKGVTVTDMAFTGAGNLIKLLPTGTVFLFQFLSPVLTNNGQCNSINKYLTGFLVGACAFSCCFSSFTDSYIGSDGLVHYGIATIHGLWPSSSDSSGSLDLSAYKLRMGDFMHALLSLTVFSVVALLDPNTMDCYYPSLESTQKLLVMVLPPVVGVVSSSVFVIFPNSRHGIGYPYQTSAQQATHSDLY</sequence>
<feature type="transmembrane region" description="Helical" evidence="6">
    <location>
        <begin position="115"/>
        <end position="131"/>
    </location>
</feature>
<dbReference type="GO" id="GO:0005737">
    <property type="term" value="C:cytoplasm"/>
    <property type="evidence" value="ECO:0007669"/>
    <property type="project" value="UniProtKB-ARBA"/>
</dbReference>
<dbReference type="GO" id="GO:0010256">
    <property type="term" value="P:endomembrane system organization"/>
    <property type="evidence" value="ECO:0007669"/>
    <property type="project" value="TreeGrafter"/>
</dbReference>
<evidence type="ECO:0000256" key="1">
    <source>
        <dbReference type="ARBA" id="ARBA00004141"/>
    </source>
</evidence>
<comment type="similarity">
    <text evidence="2">Belongs to the plant DMP1 protein family.</text>
</comment>
<keyword evidence="8" id="KW-1185">Reference proteome</keyword>
<organism evidence="7 8">
    <name type="scientific">Protea cynaroides</name>
    <dbReference type="NCBI Taxonomy" id="273540"/>
    <lineage>
        <taxon>Eukaryota</taxon>
        <taxon>Viridiplantae</taxon>
        <taxon>Streptophyta</taxon>
        <taxon>Embryophyta</taxon>
        <taxon>Tracheophyta</taxon>
        <taxon>Spermatophyta</taxon>
        <taxon>Magnoliopsida</taxon>
        <taxon>Proteales</taxon>
        <taxon>Proteaceae</taxon>
        <taxon>Protea</taxon>
    </lineage>
</organism>
<evidence type="ECO:0000256" key="2">
    <source>
        <dbReference type="ARBA" id="ARBA00008707"/>
    </source>
</evidence>
<evidence type="ECO:0000256" key="5">
    <source>
        <dbReference type="ARBA" id="ARBA00023136"/>
    </source>
</evidence>
<dbReference type="PANTHER" id="PTHR31621">
    <property type="entry name" value="PROTEIN DMP3"/>
    <property type="match status" value="1"/>
</dbReference>
<dbReference type="InterPro" id="IPR007770">
    <property type="entry name" value="DMP"/>
</dbReference>
<protein>
    <submittedName>
        <fullName evidence="7">Uncharacterized protein</fullName>
    </submittedName>
</protein>